<dbReference type="Pfam" id="PF02519">
    <property type="entry name" value="Auxin_inducible"/>
    <property type="match status" value="1"/>
</dbReference>
<name>A0A4S4E3M2_CAMSN</name>
<dbReference type="EMBL" id="SDRB02008150">
    <property type="protein sequence ID" value="THG09865.1"/>
    <property type="molecule type" value="Genomic_DNA"/>
</dbReference>
<sequence>MAESRVLGGLDQKFWAAGPGPHVRGPRPHVQGVKPHMREWVNFNVLHTALIAGAEGKCGEIHTCGDQCRTCEKKALHVWDTCHTCEMGFYIKAIELLKSSLVCGGDLVLGTINPRVSTLLRHQNLESLVVSQESRDFSNRRKMAIRMPCIIHAKQILQRSSSSKSNQEALSATVDVSNGYLSVYVRESERKRFVILISYLNEPSFQDLLSQAEEEFGFDHPMGYLTIPCREAIFIDSLLDWVDHNWLHICN</sequence>
<organism evidence="2 3">
    <name type="scientific">Camellia sinensis var. sinensis</name>
    <name type="common">China tea</name>
    <dbReference type="NCBI Taxonomy" id="542762"/>
    <lineage>
        <taxon>Eukaryota</taxon>
        <taxon>Viridiplantae</taxon>
        <taxon>Streptophyta</taxon>
        <taxon>Embryophyta</taxon>
        <taxon>Tracheophyta</taxon>
        <taxon>Spermatophyta</taxon>
        <taxon>Magnoliopsida</taxon>
        <taxon>eudicotyledons</taxon>
        <taxon>Gunneridae</taxon>
        <taxon>Pentapetalae</taxon>
        <taxon>asterids</taxon>
        <taxon>Ericales</taxon>
        <taxon>Theaceae</taxon>
        <taxon>Camellia</taxon>
    </lineage>
</organism>
<proteinExistence type="inferred from homology"/>
<dbReference type="AlphaFoldDB" id="A0A4S4E3M2"/>
<dbReference type="GO" id="GO:0009733">
    <property type="term" value="P:response to auxin"/>
    <property type="evidence" value="ECO:0007669"/>
    <property type="project" value="InterPro"/>
</dbReference>
<accession>A0A4S4E3M2</accession>
<evidence type="ECO:0000313" key="2">
    <source>
        <dbReference type="EMBL" id="THG09865.1"/>
    </source>
</evidence>
<dbReference type="PANTHER" id="PTHR31929">
    <property type="entry name" value="SAUR-LIKE AUXIN-RESPONSIVE PROTEIN FAMILY-RELATED"/>
    <property type="match status" value="1"/>
</dbReference>
<evidence type="ECO:0000256" key="1">
    <source>
        <dbReference type="ARBA" id="ARBA00006974"/>
    </source>
</evidence>
<protein>
    <submittedName>
        <fullName evidence="2">Uncharacterized protein</fullName>
    </submittedName>
</protein>
<keyword evidence="3" id="KW-1185">Reference proteome</keyword>
<comment type="similarity">
    <text evidence="1">Belongs to the ARG7 family.</text>
</comment>
<evidence type="ECO:0000313" key="3">
    <source>
        <dbReference type="Proteomes" id="UP000306102"/>
    </source>
</evidence>
<comment type="caution">
    <text evidence="2">The sequence shown here is derived from an EMBL/GenBank/DDBJ whole genome shotgun (WGS) entry which is preliminary data.</text>
</comment>
<reference evidence="2 3" key="1">
    <citation type="journal article" date="2018" name="Proc. Natl. Acad. Sci. U.S.A.">
        <title>Draft genome sequence of Camellia sinensis var. sinensis provides insights into the evolution of the tea genome and tea quality.</title>
        <authorList>
            <person name="Wei C."/>
            <person name="Yang H."/>
            <person name="Wang S."/>
            <person name="Zhao J."/>
            <person name="Liu C."/>
            <person name="Gao L."/>
            <person name="Xia E."/>
            <person name="Lu Y."/>
            <person name="Tai Y."/>
            <person name="She G."/>
            <person name="Sun J."/>
            <person name="Cao H."/>
            <person name="Tong W."/>
            <person name="Gao Q."/>
            <person name="Li Y."/>
            <person name="Deng W."/>
            <person name="Jiang X."/>
            <person name="Wang W."/>
            <person name="Chen Q."/>
            <person name="Zhang S."/>
            <person name="Li H."/>
            <person name="Wu J."/>
            <person name="Wang P."/>
            <person name="Li P."/>
            <person name="Shi C."/>
            <person name="Zheng F."/>
            <person name="Jian J."/>
            <person name="Huang B."/>
            <person name="Shan D."/>
            <person name="Shi M."/>
            <person name="Fang C."/>
            <person name="Yue Y."/>
            <person name="Li F."/>
            <person name="Li D."/>
            <person name="Wei S."/>
            <person name="Han B."/>
            <person name="Jiang C."/>
            <person name="Yin Y."/>
            <person name="Xia T."/>
            <person name="Zhang Z."/>
            <person name="Bennetzen J.L."/>
            <person name="Zhao S."/>
            <person name="Wan X."/>
        </authorList>
    </citation>
    <scope>NUCLEOTIDE SEQUENCE [LARGE SCALE GENOMIC DNA]</scope>
    <source>
        <strain evidence="3">cv. Shuchazao</strain>
        <tissue evidence="2">Leaf</tissue>
    </source>
</reference>
<gene>
    <name evidence="2" type="ORF">TEA_008684</name>
</gene>
<dbReference type="Proteomes" id="UP000306102">
    <property type="component" value="Unassembled WGS sequence"/>
</dbReference>
<dbReference type="InterPro" id="IPR003676">
    <property type="entry name" value="SAUR_fam"/>
</dbReference>